<dbReference type="InterPro" id="IPR008271">
    <property type="entry name" value="Ser/Thr_kinase_AS"/>
</dbReference>
<evidence type="ECO:0000256" key="4">
    <source>
        <dbReference type="ARBA" id="ARBA00022840"/>
    </source>
</evidence>
<evidence type="ECO:0000313" key="8">
    <source>
        <dbReference type="EMBL" id="CAK9177893.1"/>
    </source>
</evidence>
<feature type="region of interest" description="Disordered" evidence="6">
    <location>
        <begin position="153"/>
        <end position="221"/>
    </location>
</feature>
<dbReference type="PANTHER" id="PTHR47987">
    <property type="entry name" value="OS08G0249100 PROTEIN"/>
    <property type="match status" value="1"/>
</dbReference>
<dbReference type="GO" id="GO:0005524">
    <property type="term" value="F:ATP binding"/>
    <property type="evidence" value="ECO:0007669"/>
    <property type="project" value="UniProtKB-UniRule"/>
</dbReference>
<dbReference type="InterPro" id="IPR011009">
    <property type="entry name" value="Kinase-like_dom_sf"/>
</dbReference>
<evidence type="ECO:0000256" key="5">
    <source>
        <dbReference type="PROSITE-ProRule" id="PRU10141"/>
    </source>
</evidence>
<dbReference type="Gene3D" id="3.30.200.20">
    <property type="entry name" value="Phosphorylase Kinase, domain 1"/>
    <property type="match status" value="1"/>
</dbReference>
<evidence type="ECO:0000256" key="3">
    <source>
        <dbReference type="ARBA" id="ARBA00022777"/>
    </source>
</evidence>
<dbReference type="SMART" id="SM00220">
    <property type="entry name" value="S_TKc"/>
    <property type="match status" value="1"/>
</dbReference>
<dbReference type="Pfam" id="PF00069">
    <property type="entry name" value="Pkinase"/>
    <property type="match status" value="1"/>
</dbReference>
<dbReference type="PROSITE" id="PS00107">
    <property type="entry name" value="PROTEIN_KINASE_ATP"/>
    <property type="match status" value="1"/>
</dbReference>
<evidence type="ECO:0000259" key="7">
    <source>
        <dbReference type="PROSITE" id="PS50011"/>
    </source>
</evidence>
<proteinExistence type="predicted"/>
<dbReference type="Proteomes" id="UP001642360">
    <property type="component" value="Unassembled WGS sequence"/>
</dbReference>
<dbReference type="PROSITE" id="PS00108">
    <property type="entry name" value="PROTEIN_KINASE_ST"/>
    <property type="match status" value="1"/>
</dbReference>
<dbReference type="InterPro" id="IPR046958">
    <property type="entry name" value="RBK1/2/STUNTED"/>
</dbReference>
<accession>A0ABC8U7Z4</accession>
<evidence type="ECO:0000256" key="1">
    <source>
        <dbReference type="ARBA" id="ARBA00022679"/>
    </source>
</evidence>
<keyword evidence="4 5" id="KW-0067">ATP-binding</keyword>
<name>A0ABC8U7Z4_9AQUA</name>
<sequence length="580" mass="64942">MMVGSLRSNGRILSLLRSRTVKKRTIIVGLKSDNYSREILFRLLTLFVKPGDNALAVHVQEPNDAFDPNTFHIHEDLCKSKHVDFQVKVCIGNSYITELSNQVRINFATVLVLGCSNPWPKDSTVSKCLKALPPTCSLLVMDNGGRILVQKQGISQQGSANPDLQSSQSSSPPQGSGIKVLQSSVSSIAKSTSYDRSGTRRQIQKSLTMPSPSTSSSRQPTEKMILQSVKTLQLSDFSTHKLFQKLATLEAKGCGRRFTTEELKSATNNFSPEMLIGEGGHSKVYRGNLDDDQAVAVKVLKPTRSSEEDLFREVEMLSGLKHENIVHFIGYCCSKDLHVVVYNLQKESLKQNLKQVSWSERMKVAIGVAKALEYLHSRSPPIIHRDVKSSNILLSDNCEPQLSDFGAAMVHQQTQQVSAYTKPIHVVGTFGYLAPEYMMYGKVDEKIDVYSYGVVLLELITGKEAIHTNQSFNHESLVLWARSLLSCGLCERLIDPHLNEDYKKDEMKTVMIAARLCLLHSSSRRPSMKTILRLFEEPEHWLNMQRKREELVNSISSKGERGLCRYDDSDCNGTSIIDDN</sequence>
<keyword evidence="1" id="KW-0808">Transferase</keyword>
<dbReference type="SUPFAM" id="SSF56112">
    <property type="entry name" value="Protein kinase-like (PK-like)"/>
    <property type="match status" value="1"/>
</dbReference>
<dbReference type="Gene3D" id="1.10.510.10">
    <property type="entry name" value="Transferase(Phosphotransferase) domain 1"/>
    <property type="match status" value="1"/>
</dbReference>
<dbReference type="EMBL" id="CAUOFW020007180">
    <property type="protein sequence ID" value="CAK9177893.1"/>
    <property type="molecule type" value="Genomic_DNA"/>
</dbReference>
<dbReference type="FunFam" id="1.10.510.10:FF:000095">
    <property type="entry name" value="protein STRUBBELIG-RECEPTOR FAMILY 8"/>
    <property type="match status" value="1"/>
</dbReference>
<organism evidence="8 9">
    <name type="scientific">Ilex paraguariensis</name>
    <name type="common">yerba mate</name>
    <dbReference type="NCBI Taxonomy" id="185542"/>
    <lineage>
        <taxon>Eukaryota</taxon>
        <taxon>Viridiplantae</taxon>
        <taxon>Streptophyta</taxon>
        <taxon>Embryophyta</taxon>
        <taxon>Tracheophyta</taxon>
        <taxon>Spermatophyta</taxon>
        <taxon>Magnoliopsida</taxon>
        <taxon>eudicotyledons</taxon>
        <taxon>Gunneridae</taxon>
        <taxon>Pentapetalae</taxon>
        <taxon>asterids</taxon>
        <taxon>campanulids</taxon>
        <taxon>Aquifoliales</taxon>
        <taxon>Aquifoliaceae</taxon>
        <taxon>Ilex</taxon>
    </lineage>
</organism>
<dbReference type="FunFam" id="3.30.200.20:FF:000268">
    <property type="entry name" value="probable receptor-like serine/threonine-protein kinase At5g57670"/>
    <property type="match status" value="1"/>
</dbReference>
<evidence type="ECO:0000256" key="6">
    <source>
        <dbReference type="SAM" id="MobiDB-lite"/>
    </source>
</evidence>
<feature type="compositionally biased region" description="Low complexity" evidence="6">
    <location>
        <begin position="206"/>
        <end position="219"/>
    </location>
</feature>
<feature type="binding site" evidence="5">
    <location>
        <position position="298"/>
    </location>
    <ligand>
        <name>ATP</name>
        <dbReference type="ChEBI" id="CHEBI:30616"/>
    </ligand>
</feature>
<dbReference type="PANTHER" id="PTHR47987:SF11">
    <property type="entry name" value="RECEPTOR-LIKE CYTOSOLIC SERINE_THREONINE-PROTEIN KINASE RBK1 ISOFORM X1"/>
    <property type="match status" value="1"/>
</dbReference>
<keyword evidence="9" id="KW-1185">Reference proteome</keyword>
<feature type="compositionally biased region" description="Polar residues" evidence="6">
    <location>
        <begin position="153"/>
        <end position="164"/>
    </location>
</feature>
<comment type="caution">
    <text evidence="8">The sequence shown here is derived from an EMBL/GenBank/DDBJ whole genome shotgun (WGS) entry which is preliminary data.</text>
</comment>
<feature type="domain" description="Protein kinase" evidence="7">
    <location>
        <begin position="270"/>
        <end position="542"/>
    </location>
</feature>
<reference evidence="8 9" key="1">
    <citation type="submission" date="2024-02" db="EMBL/GenBank/DDBJ databases">
        <authorList>
            <person name="Vignale AGUSTIN F."/>
            <person name="Sosa J E."/>
            <person name="Modenutti C."/>
        </authorList>
    </citation>
    <scope>NUCLEOTIDE SEQUENCE [LARGE SCALE GENOMIC DNA]</scope>
</reference>
<dbReference type="AlphaFoldDB" id="A0ABC8U7Z4"/>
<protein>
    <recommendedName>
        <fullName evidence="7">Protein kinase domain-containing protein</fullName>
    </recommendedName>
</protein>
<dbReference type="PROSITE" id="PS50011">
    <property type="entry name" value="PROTEIN_KINASE_DOM"/>
    <property type="match status" value="1"/>
</dbReference>
<evidence type="ECO:0000313" key="9">
    <source>
        <dbReference type="Proteomes" id="UP001642360"/>
    </source>
</evidence>
<gene>
    <name evidence="8" type="ORF">ILEXP_LOCUS47812</name>
</gene>
<evidence type="ECO:0000256" key="2">
    <source>
        <dbReference type="ARBA" id="ARBA00022741"/>
    </source>
</evidence>
<feature type="compositionally biased region" description="Low complexity" evidence="6">
    <location>
        <begin position="165"/>
        <end position="177"/>
    </location>
</feature>
<dbReference type="InterPro" id="IPR017441">
    <property type="entry name" value="Protein_kinase_ATP_BS"/>
</dbReference>
<keyword evidence="3" id="KW-0418">Kinase</keyword>
<feature type="compositionally biased region" description="Polar residues" evidence="6">
    <location>
        <begin position="181"/>
        <end position="205"/>
    </location>
</feature>
<keyword evidence="2 5" id="KW-0547">Nucleotide-binding</keyword>
<dbReference type="InterPro" id="IPR000719">
    <property type="entry name" value="Prot_kinase_dom"/>
</dbReference>
<dbReference type="GO" id="GO:0016301">
    <property type="term" value="F:kinase activity"/>
    <property type="evidence" value="ECO:0007669"/>
    <property type="project" value="UniProtKB-KW"/>
</dbReference>